<dbReference type="AlphaFoldDB" id="A0AA35T249"/>
<evidence type="ECO:0000313" key="5">
    <source>
        <dbReference type="Proteomes" id="UP001174909"/>
    </source>
</evidence>
<keyword evidence="2" id="KW-0812">Transmembrane</keyword>
<dbReference type="EMBL" id="CASHTH010003106">
    <property type="protein sequence ID" value="CAI8040385.1"/>
    <property type="molecule type" value="Genomic_DNA"/>
</dbReference>
<evidence type="ECO:0000313" key="4">
    <source>
        <dbReference type="EMBL" id="CAI8040385.1"/>
    </source>
</evidence>
<feature type="transmembrane region" description="Helical" evidence="2">
    <location>
        <begin position="18"/>
        <end position="40"/>
    </location>
</feature>
<dbReference type="Proteomes" id="UP001174909">
    <property type="component" value="Unassembled WGS sequence"/>
</dbReference>
<proteinExistence type="predicted"/>
<sequence length="477" mass="53012">MARDGNPLSVEARKNRSYLFYGFSIVIMVIIGVSLIGTLAPSGFGDAGSTLVFGTYDGQEITFTPNNFFGASYEWHYRDQSSRFPDGVDQRILAYGVWRQAFNDTVLHTARVHAALAGGVHVSQQRVDQALITSIASYEDLEEMPVATREGNLERLRELLVRQRYADDLTRGRLSSGNEVTFYEEMIRDERRFEFISLADDAYPDSEVAAYGEANAADFRRVDLSRMQIRGGVDAAEEIRQRIVSGTATFEDQARAHSQDEFADQGGELGFRYFYQVSQDFTDAETAERVFALAEGEVSEVLASGVEETRYLYRADSRVVQPDFSDTDTIAKIRAYLTTAERGLVENYLLAQADRFRVAAAQSDFHTAASELDLTVHATEWFPINYRNGAAPRPVATTGELALLAGAANFEEFFQQGFLDEREIPSENLRSAAGESVLDLFIAQARNADLEWWVNTNGLLEDTFSQAFAAITGSSGG</sequence>
<keyword evidence="2" id="KW-1133">Transmembrane helix</keyword>
<dbReference type="InterPro" id="IPR000297">
    <property type="entry name" value="PPIase_PpiC"/>
</dbReference>
<dbReference type="InterPro" id="IPR046357">
    <property type="entry name" value="PPIase_dom_sf"/>
</dbReference>
<name>A0AA35T249_GEOBA</name>
<keyword evidence="2" id="KW-0472">Membrane</keyword>
<dbReference type="SUPFAM" id="SSF54534">
    <property type="entry name" value="FKBP-like"/>
    <property type="match status" value="1"/>
</dbReference>
<dbReference type="Pfam" id="PF00639">
    <property type="entry name" value="Rotamase"/>
    <property type="match status" value="1"/>
</dbReference>
<organism evidence="4 5">
    <name type="scientific">Geodia barretti</name>
    <name type="common">Barrett's horny sponge</name>
    <dbReference type="NCBI Taxonomy" id="519541"/>
    <lineage>
        <taxon>Eukaryota</taxon>
        <taxon>Metazoa</taxon>
        <taxon>Porifera</taxon>
        <taxon>Demospongiae</taxon>
        <taxon>Heteroscleromorpha</taxon>
        <taxon>Tetractinellida</taxon>
        <taxon>Astrophorina</taxon>
        <taxon>Geodiidae</taxon>
        <taxon>Geodia</taxon>
    </lineage>
</organism>
<keyword evidence="1" id="KW-0413">Isomerase</keyword>
<evidence type="ECO:0000259" key="3">
    <source>
        <dbReference type="PROSITE" id="PS50198"/>
    </source>
</evidence>
<feature type="domain" description="PpiC" evidence="3">
    <location>
        <begin position="236"/>
        <end position="306"/>
    </location>
</feature>
<accession>A0AA35T249</accession>
<reference evidence="4" key="1">
    <citation type="submission" date="2023-03" db="EMBL/GenBank/DDBJ databases">
        <authorList>
            <person name="Steffen K."/>
            <person name="Cardenas P."/>
        </authorList>
    </citation>
    <scope>NUCLEOTIDE SEQUENCE</scope>
</reference>
<keyword evidence="1" id="KW-0697">Rotamase</keyword>
<gene>
    <name evidence="4" type="ORF">GBAR_LOCUS22516</name>
</gene>
<evidence type="ECO:0000256" key="2">
    <source>
        <dbReference type="SAM" id="Phobius"/>
    </source>
</evidence>
<evidence type="ECO:0000256" key="1">
    <source>
        <dbReference type="PROSITE-ProRule" id="PRU00278"/>
    </source>
</evidence>
<dbReference type="Gene3D" id="3.10.50.40">
    <property type="match status" value="1"/>
</dbReference>
<comment type="caution">
    <text evidence="4">The sequence shown here is derived from an EMBL/GenBank/DDBJ whole genome shotgun (WGS) entry which is preliminary data.</text>
</comment>
<protein>
    <submittedName>
        <fullName evidence="4">Uncharacterized protein BB_0039</fullName>
    </submittedName>
</protein>
<dbReference type="PROSITE" id="PS50198">
    <property type="entry name" value="PPIC_PPIASE_2"/>
    <property type="match status" value="1"/>
</dbReference>
<keyword evidence="5" id="KW-1185">Reference proteome</keyword>
<dbReference type="GO" id="GO:0003755">
    <property type="term" value="F:peptidyl-prolyl cis-trans isomerase activity"/>
    <property type="evidence" value="ECO:0007669"/>
    <property type="project" value="UniProtKB-KW"/>
</dbReference>